<evidence type="ECO:0000313" key="7">
    <source>
        <dbReference type="Proteomes" id="UP000321533"/>
    </source>
</evidence>
<keyword evidence="2" id="KW-0479">Metal-binding</keyword>
<protein>
    <recommendedName>
        <fullName evidence="5">Cytochrome c domain-containing protein</fullName>
    </recommendedName>
</protein>
<dbReference type="Pfam" id="PF13442">
    <property type="entry name" value="Cytochrome_CBB3"/>
    <property type="match status" value="1"/>
</dbReference>
<dbReference type="EMBL" id="CP042435">
    <property type="protein sequence ID" value="QEC68657.1"/>
    <property type="molecule type" value="Genomic_DNA"/>
</dbReference>
<evidence type="ECO:0000256" key="4">
    <source>
        <dbReference type="SAM" id="SignalP"/>
    </source>
</evidence>
<evidence type="ECO:0000256" key="3">
    <source>
        <dbReference type="ARBA" id="ARBA00023004"/>
    </source>
</evidence>
<dbReference type="AlphaFoldDB" id="A0A5B8VB01"/>
<reference evidence="6 7" key="1">
    <citation type="journal article" date="2016" name="Int. J. Syst. Evol. Microbiol.">
        <title>Panacibacter ginsenosidivorans gen. nov., sp. nov., with ginsenoside converting activity isolated from soil of a ginseng field.</title>
        <authorList>
            <person name="Siddiqi M.Z."/>
            <person name="Muhammad Shafi S."/>
            <person name="Choi K.D."/>
            <person name="Im W.T."/>
        </authorList>
    </citation>
    <scope>NUCLEOTIDE SEQUENCE [LARGE SCALE GENOMIC DNA]</scope>
    <source>
        <strain evidence="6 7">Gsoil1550</strain>
    </source>
</reference>
<dbReference type="Gene3D" id="1.10.760.10">
    <property type="entry name" value="Cytochrome c-like domain"/>
    <property type="match status" value="1"/>
</dbReference>
<dbReference type="Proteomes" id="UP000321533">
    <property type="component" value="Chromosome"/>
</dbReference>
<feature type="chain" id="PRO_5022994399" description="Cytochrome c domain-containing protein" evidence="4">
    <location>
        <begin position="28"/>
        <end position="114"/>
    </location>
</feature>
<dbReference type="RefSeq" id="WP_147190901.1">
    <property type="nucleotide sequence ID" value="NZ_CP042435.1"/>
</dbReference>
<name>A0A5B8VB01_9BACT</name>
<dbReference type="GO" id="GO:0046872">
    <property type="term" value="F:metal ion binding"/>
    <property type="evidence" value="ECO:0007669"/>
    <property type="project" value="UniProtKB-KW"/>
</dbReference>
<dbReference type="OrthoDB" id="1524994at2"/>
<dbReference type="GO" id="GO:0020037">
    <property type="term" value="F:heme binding"/>
    <property type="evidence" value="ECO:0007669"/>
    <property type="project" value="InterPro"/>
</dbReference>
<accession>A0A5B8VB01</accession>
<evidence type="ECO:0000256" key="1">
    <source>
        <dbReference type="ARBA" id="ARBA00022617"/>
    </source>
</evidence>
<feature type="signal peptide" evidence="4">
    <location>
        <begin position="1"/>
        <end position="27"/>
    </location>
</feature>
<dbReference type="SUPFAM" id="SSF46626">
    <property type="entry name" value="Cytochrome c"/>
    <property type="match status" value="1"/>
</dbReference>
<dbReference type="GO" id="GO:0009055">
    <property type="term" value="F:electron transfer activity"/>
    <property type="evidence" value="ECO:0007669"/>
    <property type="project" value="InterPro"/>
</dbReference>
<keyword evidence="3" id="KW-0408">Iron</keyword>
<proteinExistence type="predicted"/>
<dbReference type="KEGG" id="pgin:FRZ67_15570"/>
<sequence length="114" mass="12147">MKKMITALSVIFAATVFIISCKHDAMAPQTTLLFPKVKAIIQANCVECHSPGGQGLPVNLTSDDAIVQDAALIKAATVDPASPRNRRMPPNGDLPEADKTIIAQWFEEGGTTTN</sequence>
<keyword evidence="1" id="KW-0349">Heme</keyword>
<evidence type="ECO:0000313" key="6">
    <source>
        <dbReference type="EMBL" id="QEC68657.1"/>
    </source>
</evidence>
<evidence type="ECO:0000259" key="5">
    <source>
        <dbReference type="Pfam" id="PF13442"/>
    </source>
</evidence>
<keyword evidence="7" id="KW-1185">Reference proteome</keyword>
<organism evidence="6 7">
    <name type="scientific">Panacibacter ginsenosidivorans</name>
    <dbReference type="NCBI Taxonomy" id="1813871"/>
    <lineage>
        <taxon>Bacteria</taxon>
        <taxon>Pseudomonadati</taxon>
        <taxon>Bacteroidota</taxon>
        <taxon>Chitinophagia</taxon>
        <taxon>Chitinophagales</taxon>
        <taxon>Chitinophagaceae</taxon>
        <taxon>Panacibacter</taxon>
    </lineage>
</organism>
<dbReference type="PROSITE" id="PS51257">
    <property type="entry name" value="PROKAR_LIPOPROTEIN"/>
    <property type="match status" value="1"/>
</dbReference>
<feature type="domain" description="Cytochrome c" evidence="5">
    <location>
        <begin position="37"/>
        <end position="105"/>
    </location>
</feature>
<keyword evidence="4" id="KW-0732">Signal</keyword>
<evidence type="ECO:0000256" key="2">
    <source>
        <dbReference type="ARBA" id="ARBA00022723"/>
    </source>
</evidence>
<dbReference type="InterPro" id="IPR036909">
    <property type="entry name" value="Cyt_c-like_dom_sf"/>
</dbReference>
<gene>
    <name evidence="6" type="ORF">FRZ67_15570</name>
</gene>
<dbReference type="InterPro" id="IPR009056">
    <property type="entry name" value="Cyt_c-like_dom"/>
</dbReference>